<evidence type="ECO:0000313" key="12">
    <source>
        <dbReference type="Proteomes" id="UP000440578"/>
    </source>
</evidence>
<dbReference type="GO" id="GO:0070593">
    <property type="term" value="P:dendrite self-avoidance"/>
    <property type="evidence" value="ECO:0007669"/>
    <property type="project" value="TreeGrafter"/>
</dbReference>
<keyword evidence="6" id="KW-1133">Transmembrane helix</keyword>
<evidence type="ECO:0000256" key="4">
    <source>
        <dbReference type="ARBA" id="ARBA00022737"/>
    </source>
</evidence>
<dbReference type="InterPro" id="IPR036179">
    <property type="entry name" value="Ig-like_dom_sf"/>
</dbReference>
<dbReference type="InterPro" id="IPR013098">
    <property type="entry name" value="Ig_I-set"/>
</dbReference>
<dbReference type="GO" id="GO:0007156">
    <property type="term" value="P:homophilic cell adhesion via plasma membrane adhesion molecules"/>
    <property type="evidence" value="ECO:0007669"/>
    <property type="project" value="TreeGrafter"/>
</dbReference>
<dbReference type="OrthoDB" id="5969272at2759"/>
<evidence type="ECO:0000256" key="8">
    <source>
        <dbReference type="ARBA" id="ARBA00023157"/>
    </source>
</evidence>
<keyword evidence="8" id="KW-1015">Disulfide bond</keyword>
<feature type="domain" description="Ig-like" evidence="10">
    <location>
        <begin position="69"/>
        <end position="159"/>
    </location>
</feature>
<dbReference type="Pfam" id="PF13927">
    <property type="entry name" value="Ig_3"/>
    <property type="match status" value="4"/>
</dbReference>
<evidence type="ECO:0000256" key="6">
    <source>
        <dbReference type="ARBA" id="ARBA00022989"/>
    </source>
</evidence>
<evidence type="ECO:0000256" key="5">
    <source>
        <dbReference type="ARBA" id="ARBA00022889"/>
    </source>
</evidence>
<keyword evidence="2" id="KW-0812">Transmembrane</keyword>
<dbReference type="SMART" id="SM00408">
    <property type="entry name" value="IGc2"/>
    <property type="match status" value="7"/>
</dbReference>
<proteinExistence type="predicted"/>
<evidence type="ECO:0000313" key="11">
    <source>
        <dbReference type="EMBL" id="KAF0295703.1"/>
    </source>
</evidence>
<dbReference type="PROSITE" id="PS50835">
    <property type="entry name" value="IG_LIKE"/>
    <property type="match status" value="8"/>
</dbReference>
<dbReference type="GO" id="GO:0030424">
    <property type="term" value="C:axon"/>
    <property type="evidence" value="ECO:0007669"/>
    <property type="project" value="TreeGrafter"/>
</dbReference>
<dbReference type="AlphaFoldDB" id="A0A6A4VPX7"/>
<keyword evidence="4" id="KW-0677">Repeat</keyword>
<comment type="caution">
    <text evidence="11">The sequence shown here is derived from an EMBL/GenBank/DDBJ whole genome shotgun (WGS) entry which is preliminary data.</text>
</comment>
<keyword evidence="3" id="KW-0732">Signal</keyword>
<feature type="domain" description="Ig-like" evidence="10">
    <location>
        <begin position="259"/>
        <end position="349"/>
    </location>
</feature>
<dbReference type="FunFam" id="2.60.40.10:FF:000333">
    <property type="entry name" value="Down syndrome cell adhesion molecule"/>
    <property type="match status" value="4"/>
</dbReference>
<dbReference type="SMART" id="SM00409">
    <property type="entry name" value="IG"/>
    <property type="match status" value="6"/>
</dbReference>
<dbReference type="EMBL" id="VIIS01001603">
    <property type="protein sequence ID" value="KAF0295703.1"/>
    <property type="molecule type" value="Genomic_DNA"/>
</dbReference>
<reference evidence="11 12" key="1">
    <citation type="submission" date="2019-07" db="EMBL/GenBank/DDBJ databases">
        <title>Draft genome assembly of a fouling barnacle, Amphibalanus amphitrite (Darwin, 1854): The first reference genome for Thecostraca.</title>
        <authorList>
            <person name="Kim W."/>
        </authorList>
    </citation>
    <scope>NUCLEOTIDE SEQUENCE [LARGE SCALE GENOMIC DNA]</scope>
    <source>
        <strain evidence="11">SNU_AA5</strain>
        <tissue evidence="11">Soma without cirri and trophi</tissue>
    </source>
</reference>
<evidence type="ECO:0000256" key="2">
    <source>
        <dbReference type="ARBA" id="ARBA00022692"/>
    </source>
</evidence>
<evidence type="ECO:0000256" key="7">
    <source>
        <dbReference type="ARBA" id="ARBA00023136"/>
    </source>
</evidence>
<feature type="domain" description="Ig-like" evidence="10">
    <location>
        <begin position="1"/>
        <end position="66"/>
    </location>
</feature>
<protein>
    <submittedName>
        <fullName evidence="11">Titin</fullName>
    </submittedName>
</protein>
<dbReference type="FunFam" id="2.60.40.10:FF:000017">
    <property type="entry name" value="Down syndrome cell adhesion molecule b"/>
    <property type="match status" value="1"/>
</dbReference>
<sequence>MDAPLSTGRDAALTCSVAKGDTPMTIEWTFEGRPVGSDMGVRVLSAGPRTSFLAIQSVGAAHSGVYKAPAIVPFELKEALRLGQDTALTCNVLRGDLPLTITWEVNGGAVDDLRSARVISAGPRMSILTLRSVGGDTGGLYTCTAENAIGRATHSVRLTVKEAPEIVPFDVVAPLSTGEDAALTCRASKGDTPMTLSWTFDGRPVTSEMGVNVISAGARTSFLTIQSVGAANSGEYTCTAANDVGEASQSARLTVKEAPEISPFSMEGPLNTGEDAALTCRVGKGDTPLTLDWAFEGRPVTPDMGVLVIHAGSRISVLTIESVEAAHSGAYTCTAANAVGNVSYTAHLTVKEAPEIVPFSMDAPLSTGRDAALTCSVAKGDTPMTIEWTFEGRPVSSEMGVLVLHAGSRISLKYPVYHDHFISLFLFVICTTIESDLHGSSEAPEIVPFSMDAPLSTGRDAALTCSVAKGDTPMTIEWTFEGRPVAELQKVRVISGGSRTSLLTVSSVDGSHSGLYTCTLHGYERGGHGGPLGAAHRQGSVALPPEIFPFPALDALMDGDDASLTCYAYKGDTPMTISWTFHGRDVSMERQFTTQAVGTRTKMLVIPAVSHGHSGTYTCIAKNAAGRAEYSTQLVVKVPPEIFPFPTLDALRDGDDATLQCYVFKGDTPMTITWTFHGRDVSMERQFTTLSAGDRTSILLVKAVSHGHSGTYTCRAKNAAGVTQLSTALVVKGQFLRLWKCASVTKRPPFSSCCSAPPVSAS</sequence>
<keyword evidence="5" id="KW-0130">Cell adhesion</keyword>
<keyword evidence="7" id="KW-0472">Membrane</keyword>
<organism evidence="11 12">
    <name type="scientific">Amphibalanus amphitrite</name>
    <name type="common">Striped barnacle</name>
    <name type="synonym">Balanus amphitrite</name>
    <dbReference type="NCBI Taxonomy" id="1232801"/>
    <lineage>
        <taxon>Eukaryota</taxon>
        <taxon>Metazoa</taxon>
        <taxon>Ecdysozoa</taxon>
        <taxon>Arthropoda</taxon>
        <taxon>Crustacea</taxon>
        <taxon>Multicrustacea</taxon>
        <taxon>Cirripedia</taxon>
        <taxon>Thoracica</taxon>
        <taxon>Thoracicalcarea</taxon>
        <taxon>Balanomorpha</taxon>
        <taxon>Balanoidea</taxon>
        <taxon>Balanidae</taxon>
        <taxon>Amphibalaninae</taxon>
        <taxon>Amphibalanus</taxon>
    </lineage>
</organism>
<name>A0A6A4VPX7_AMPAM</name>
<dbReference type="InterPro" id="IPR007110">
    <property type="entry name" value="Ig-like_dom"/>
</dbReference>
<feature type="domain" description="Ig-like" evidence="10">
    <location>
        <begin position="545"/>
        <end position="635"/>
    </location>
</feature>
<dbReference type="InterPro" id="IPR003598">
    <property type="entry name" value="Ig_sub2"/>
</dbReference>
<feature type="domain" description="Ig-like" evidence="10">
    <location>
        <begin position="640"/>
        <end position="730"/>
    </location>
</feature>
<dbReference type="Proteomes" id="UP000440578">
    <property type="component" value="Unassembled WGS sequence"/>
</dbReference>
<evidence type="ECO:0000259" key="10">
    <source>
        <dbReference type="PROSITE" id="PS50835"/>
    </source>
</evidence>
<feature type="domain" description="Ig-like" evidence="10">
    <location>
        <begin position="354"/>
        <end position="413"/>
    </location>
</feature>
<dbReference type="GO" id="GO:0098632">
    <property type="term" value="F:cell-cell adhesion mediator activity"/>
    <property type="evidence" value="ECO:0007669"/>
    <property type="project" value="TreeGrafter"/>
</dbReference>
<dbReference type="Pfam" id="PF07679">
    <property type="entry name" value="I-set"/>
    <property type="match status" value="3"/>
</dbReference>
<gene>
    <name evidence="11" type="primary">TTN_1</name>
    <name evidence="11" type="ORF">FJT64_006808</name>
</gene>
<dbReference type="InterPro" id="IPR003599">
    <property type="entry name" value="Ig_sub"/>
</dbReference>
<evidence type="ECO:0000256" key="3">
    <source>
        <dbReference type="ARBA" id="ARBA00022729"/>
    </source>
</evidence>
<feature type="domain" description="Ig-like" evidence="10">
    <location>
        <begin position="444"/>
        <end position="520"/>
    </location>
</feature>
<dbReference type="InterPro" id="IPR013783">
    <property type="entry name" value="Ig-like_fold"/>
</dbReference>
<dbReference type="SUPFAM" id="SSF48726">
    <property type="entry name" value="Immunoglobulin"/>
    <property type="match status" value="6"/>
</dbReference>
<keyword evidence="12" id="KW-1185">Reference proteome</keyword>
<dbReference type="PANTHER" id="PTHR10075">
    <property type="entry name" value="BASIGIN RELATED"/>
    <property type="match status" value="1"/>
</dbReference>
<feature type="domain" description="Ig-like" evidence="10">
    <location>
        <begin position="164"/>
        <end position="254"/>
    </location>
</feature>
<dbReference type="GO" id="GO:0005886">
    <property type="term" value="C:plasma membrane"/>
    <property type="evidence" value="ECO:0007669"/>
    <property type="project" value="TreeGrafter"/>
</dbReference>
<evidence type="ECO:0000256" key="1">
    <source>
        <dbReference type="ARBA" id="ARBA00004167"/>
    </source>
</evidence>
<accession>A0A6A4VPX7</accession>
<evidence type="ECO:0000256" key="9">
    <source>
        <dbReference type="ARBA" id="ARBA00023319"/>
    </source>
</evidence>
<comment type="subcellular location">
    <subcellularLocation>
        <location evidence="1">Membrane</location>
        <topology evidence="1">Single-pass membrane protein</topology>
    </subcellularLocation>
</comment>
<dbReference type="PANTHER" id="PTHR10075:SF101">
    <property type="entry name" value="ZWEI IG DOMAIN PROTEIN ZIG-3"/>
    <property type="match status" value="1"/>
</dbReference>
<dbReference type="GO" id="GO:0007411">
    <property type="term" value="P:axon guidance"/>
    <property type="evidence" value="ECO:0007669"/>
    <property type="project" value="TreeGrafter"/>
</dbReference>
<keyword evidence="9" id="KW-0393">Immunoglobulin domain</keyword>
<dbReference type="Gene3D" id="2.60.40.10">
    <property type="entry name" value="Immunoglobulins"/>
    <property type="match status" value="8"/>
</dbReference>